<dbReference type="Gene3D" id="3.30.200.20">
    <property type="entry name" value="Phosphorylase Kinase, domain 1"/>
    <property type="match status" value="1"/>
</dbReference>
<evidence type="ECO:0000256" key="9">
    <source>
        <dbReference type="PROSITE-ProRule" id="PRU10141"/>
    </source>
</evidence>
<evidence type="ECO:0000256" key="2">
    <source>
        <dbReference type="ARBA" id="ARBA00022527"/>
    </source>
</evidence>
<evidence type="ECO:0000256" key="3">
    <source>
        <dbReference type="ARBA" id="ARBA00022679"/>
    </source>
</evidence>
<evidence type="ECO:0000256" key="1">
    <source>
        <dbReference type="ARBA" id="ARBA00012513"/>
    </source>
</evidence>
<dbReference type="InterPro" id="IPR017441">
    <property type="entry name" value="Protein_kinase_ATP_BS"/>
</dbReference>
<keyword evidence="5" id="KW-0418">Kinase</keyword>
<dbReference type="InterPro" id="IPR008271">
    <property type="entry name" value="Ser/Thr_kinase_AS"/>
</dbReference>
<feature type="compositionally biased region" description="Basic and acidic residues" evidence="10">
    <location>
        <begin position="378"/>
        <end position="387"/>
    </location>
</feature>
<dbReference type="PANTHER" id="PTHR47634:SF9">
    <property type="entry name" value="PROTEIN KINASE DOMAIN-CONTAINING PROTEIN-RELATED"/>
    <property type="match status" value="1"/>
</dbReference>
<feature type="compositionally biased region" description="Basic and acidic residues" evidence="10">
    <location>
        <begin position="25"/>
        <end position="34"/>
    </location>
</feature>
<feature type="compositionally biased region" description="Polar residues" evidence="10">
    <location>
        <begin position="354"/>
        <end position="374"/>
    </location>
</feature>
<evidence type="ECO:0000256" key="6">
    <source>
        <dbReference type="ARBA" id="ARBA00022840"/>
    </source>
</evidence>
<reference evidence="12 13" key="1">
    <citation type="submission" date="2022-12" db="EMBL/GenBank/DDBJ databases">
        <title>Chromosome-level genome of Tegillarca granosa.</title>
        <authorList>
            <person name="Kim J."/>
        </authorList>
    </citation>
    <scope>NUCLEOTIDE SEQUENCE [LARGE SCALE GENOMIC DNA]</scope>
    <source>
        <strain evidence="12">Teg-2019</strain>
        <tissue evidence="12">Adductor muscle</tissue>
    </source>
</reference>
<evidence type="ECO:0000313" key="13">
    <source>
        <dbReference type="Proteomes" id="UP001217089"/>
    </source>
</evidence>
<sequence length="760" mass="85788">MSTKIPRKAQAIQARKKRSKAKGRYKNDEKKRSSSDSAPQPKSTELDYDEEEEEEILGSDDDEQEDPRDYTKGGYHPVKIGDLFNNKYHVVRKLGWGHFSTVWLCWDMVAKRFVALKVVKSAQHYTETAIDECKLLRCVRESDENDPFRERTVQLLDDFKISGVNGTHVCMVFEVLGHNLLKLIIRSNYQGIPVRNVKKIIRQVLQGLDYLHTKCKIIHTDIKPENVLMCVDENYVRKLAADAFEWQKLGHKLPGSAGSIASVFAVSTAPKDKSIDTSKMSKNKKKKLKKKMKKQQELLDKQMQQIEEVKAGNCIQEGDGGEEMATEEMVNSESNGSIQQSLQEGMDQTDDQETQIGSDNTMNTETSANQSPVSSAGRDAENSENNKNDMNIIEVENNNTGIAETSCVSSRQNGDVLKERNRTLENNIENMQQNDIGGSSSETNPDVINLNYDKCKTETTTVSNTATTGTQDVKQNEQEQVDVPMCNGCESQETSAQCQNTNNSFDTENQTSVNNDDNADNNTPATGEKMEQNSDGVMENNCKDSSAEHRESRRDPSDNQSQSDKTTDSTGSKHGLFHGLDPVKDECEIPVKIADLGNACWTYHHFTEDIQTRQYRCLEVLIGAGYGPPSDIWSTACMAFELVTGDYLFEPHSGEDYSRDEDHLAHIIELLGPIPRHIALAGKYSREFFNRRERDIVGELRHITKLKPWGLTEVLTEKYEWDIVEAQKFADFLTPMLEFDPEARATAEECLQHPWLNEDS</sequence>
<gene>
    <name evidence="12" type="ORF">KUTeg_021142</name>
</gene>
<keyword evidence="3" id="KW-0808">Transferase</keyword>
<evidence type="ECO:0000256" key="4">
    <source>
        <dbReference type="ARBA" id="ARBA00022741"/>
    </source>
</evidence>
<feature type="compositionally biased region" description="Polar residues" evidence="10">
    <location>
        <begin position="558"/>
        <end position="572"/>
    </location>
</feature>
<dbReference type="Gene3D" id="1.10.510.10">
    <property type="entry name" value="Transferase(Phosphotransferase) domain 1"/>
    <property type="match status" value="2"/>
</dbReference>
<dbReference type="SUPFAM" id="SSF56112">
    <property type="entry name" value="Protein kinase-like (PK-like)"/>
    <property type="match status" value="1"/>
</dbReference>
<feature type="region of interest" description="Disordered" evidence="10">
    <location>
        <begin position="499"/>
        <end position="577"/>
    </location>
</feature>
<dbReference type="SMART" id="SM00220">
    <property type="entry name" value="S_TKc"/>
    <property type="match status" value="1"/>
</dbReference>
<feature type="compositionally biased region" description="Polar residues" evidence="10">
    <location>
        <begin position="329"/>
        <end position="343"/>
    </location>
</feature>
<evidence type="ECO:0000256" key="7">
    <source>
        <dbReference type="ARBA" id="ARBA00047899"/>
    </source>
</evidence>
<feature type="compositionally biased region" description="Polar residues" evidence="10">
    <location>
        <begin position="499"/>
        <end position="513"/>
    </location>
</feature>
<dbReference type="EC" id="2.7.11.1" evidence="1"/>
<evidence type="ECO:0000256" key="8">
    <source>
        <dbReference type="ARBA" id="ARBA00048679"/>
    </source>
</evidence>
<dbReference type="PROSITE" id="PS00108">
    <property type="entry name" value="PROTEIN_KINASE_ST"/>
    <property type="match status" value="1"/>
</dbReference>
<protein>
    <recommendedName>
        <fullName evidence="1">non-specific serine/threonine protein kinase</fullName>
        <ecNumber evidence="1">2.7.11.1</ecNumber>
    </recommendedName>
</protein>
<evidence type="ECO:0000256" key="5">
    <source>
        <dbReference type="ARBA" id="ARBA00022777"/>
    </source>
</evidence>
<dbReference type="PROSITE" id="PS00107">
    <property type="entry name" value="PROTEIN_KINASE_ATP"/>
    <property type="match status" value="1"/>
</dbReference>
<name>A0ABQ9EF70_TEGGR</name>
<dbReference type="InterPro" id="IPR051334">
    <property type="entry name" value="SRPK"/>
</dbReference>
<dbReference type="Pfam" id="PF00069">
    <property type="entry name" value="Pkinase"/>
    <property type="match status" value="2"/>
</dbReference>
<evidence type="ECO:0000313" key="12">
    <source>
        <dbReference type="EMBL" id="KAJ8302155.1"/>
    </source>
</evidence>
<feature type="region of interest" description="Disordered" evidence="10">
    <location>
        <begin position="315"/>
        <end position="388"/>
    </location>
</feature>
<dbReference type="EMBL" id="JARBDR010000918">
    <property type="protein sequence ID" value="KAJ8302155.1"/>
    <property type="molecule type" value="Genomic_DNA"/>
</dbReference>
<evidence type="ECO:0000256" key="10">
    <source>
        <dbReference type="SAM" id="MobiDB-lite"/>
    </source>
</evidence>
<keyword evidence="2" id="KW-0723">Serine/threonine-protein kinase</keyword>
<keyword evidence="13" id="KW-1185">Reference proteome</keyword>
<feature type="domain" description="Protein kinase" evidence="11">
    <location>
        <begin position="88"/>
        <end position="756"/>
    </location>
</feature>
<comment type="catalytic activity">
    <reaction evidence="8">
        <text>L-seryl-[protein] + ATP = O-phospho-L-seryl-[protein] + ADP + H(+)</text>
        <dbReference type="Rhea" id="RHEA:17989"/>
        <dbReference type="Rhea" id="RHEA-COMP:9863"/>
        <dbReference type="Rhea" id="RHEA-COMP:11604"/>
        <dbReference type="ChEBI" id="CHEBI:15378"/>
        <dbReference type="ChEBI" id="CHEBI:29999"/>
        <dbReference type="ChEBI" id="CHEBI:30616"/>
        <dbReference type="ChEBI" id="CHEBI:83421"/>
        <dbReference type="ChEBI" id="CHEBI:456216"/>
        <dbReference type="EC" id="2.7.11.1"/>
    </reaction>
</comment>
<feature type="binding site" evidence="9">
    <location>
        <position position="117"/>
    </location>
    <ligand>
        <name>ATP</name>
        <dbReference type="ChEBI" id="CHEBI:30616"/>
    </ligand>
</feature>
<evidence type="ECO:0000259" key="11">
    <source>
        <dbReference type="PROSITE" id="PS50011"/>
    </source>
</evidence>
<keyword evidence="6 9" id="KW-0067">ATP-binding</keyword>
<feature type="region of interest" description="Disordered" evidence="10">
    <location>
        <begin position="1"/>
        <end position="72"/>
    </location>
</feature>
<proteinExistence type="predicted"/>
<dbReference type="InterPro" id="IPR011009">
    <property type="entry name" value="Kinase-like_dom_sf"/>
</dbReference>
<dbReference type="InterPro" id="IPR000719">
    <property type="entry name" value="Prot_kinase_dom"/>
</dbReference>
<feature type="compositionally biased region" description="Basic and acidic residues" evidence="10">
    <location>
        <begin position="541"/>
        <end position="557"/>
    </location>
</feature>
<dbReference type="PROSITE" id="PS50011">
    <property type="entry name" value="PROTEIN_KINASE_DOM"/>
    <property type="match status" value="1"/>
</dbReference>
<dbReference type="Proteomes" id="UP001217089">
    <property type="component" value="Unassembled WGS sequence"/>
</dbReference>
<organism evidence="12 13">
    <name type="scientific">Tegillarca granosa</name>
    <name type="common">Malaysian cockle</name>
    <name type="synonym">Anadara granosa</name>
    <dbReference type="NCBI Taxonomy" id="220873"/>
    <lineage>
        <taxon>Eukaryota</taxon>
        <taxon>Metazoa</taxon>
        <taxon>Spiralia</taxon>
        <taxon>Lophotrochozoa</taxon>
        <taxon>Mollusca</taxon>
        <taxon>Bivalvia</taxon>
        <taxon>Autobranchia</taxon>
        <taxon>Pteriomorphia</taxon>
        <taxon>Arcoida</taxon>
        <taxon>Arcoidea</taxon>
        <taxon>Arcidae</taxon>
        <taxon>Tegillarca</taxon>
    </lineage>
</organism>
<comment type="caution">
    <text evidence="12">The sequence shown here is derived from an EMBL/GenBank/DDBJ whole genome shotgun (WGS) entry which is preliminary data.</text>
</comment>
<accession>A0ABQ9EF70</accession>
<keyword evidence="4 9" id="KW-0547">Nucleotide-binding</keyword>
<feature type="compositionally biased region" description="Basic residues" evidence="10">
    <location>
        <begin position="14"/>
        <end position="24"/>
    </location>
</feature>
<feature type="compositionally biased region" description="Acidic residues" evidence="10">
    <location>
        <begin position="46"/>
        <end position="66"/>
    </location>
</feature>
<feature type="region of interest" description="Disordered" evidence="10">
    <location>
        <begin position="272"/>
        <end position="298"/>
    </location>
</feature>
<feature type="compositionally biased region" description="Basic residues" evidence="10">
    <location>
        <begin position="281"/>
        <end position="293"/>
    </location>
</feature>
<comment type="catalytic activity">
    <reaction evidence="7">
        <text>L-threonyl-[protein] + ATP = O-phospho-L-threonyl-[protein] + ADP + H(+)</text>
        <dbReference type="Rhea" id="RHEA:46608"/>
        <dbReference type="Rhea" id="RHEA-COMP:11060"/>
        <dbReference type="Rhea" id="RHEA-COMP:11605"/>
        <dbReference type="ChEBI" id="CHEBI:15378"/>
        <dbReference type="ChEBI" id="CHEBI:30013"/>
        <dbReference type="ChEBI" id="CHEBI:30616"/>
        <dbReference type="ChEBI" id="CHEBI:61977"/>
        <dbReference type="ChEBI" id="CHEBI:456216"/>
        <dbReference type="EC" id="2.7.11.1"/>
    </reaction>
</comment>
<dbReference type="PANTHER" id="PTHR47634">
    <property type="entry name" value="PROTEIN KINASE DOMAIN-CONTAINING PROTEIN-RELATED"/>
    <property type="match status" value="1"/>
</dbReference>